<dbReference type="SUPFAM" id="SSF46950">
    <property type="entry name" value="Double-stranded DNA-binding domain"/>
    <property type="match status" value="1"/>
</dbReference>
<reference evidence="4" key="1">
    <citation type="journal article" date="2012" name="Science">
        <title>The Paleozoic origin of enzymatic lignin decomposition reconstructed from 31 fungal genomes.</title>
        <authorList>
            <person name="Floudas D."/>
            <person name="Binder M."/>
            <person name="Riley R."/>
            <person name="Barry K."/>
            <person name="Blanchette R.A."/>
            <person name="Henrissat B."/>
            <person name="Martinez A.T."/>
            <person name="Otillar R."/>
            <person name="Spatafora J.W."/>
            <person name="Yadav J.S."/>
            <person name="Aerts A."/>
            <person name="Benoit I."/>
            <person name="Boyd A."/>
            <person name="Carlson A."/>
            <person name="Copeland A."/>
            <person name="Coutinho P.M."/>
            <person name="de Vries R.P."/>
            <person name="Ferreira P."/>
            <person name="Findley K."/>
            <person name="Foster B."/>
            <person name="Gaskell J."/>
            <person name="Glotzer D."/>
            <person name="Gorecki P."/>
            <person name="Heitman J."/>
            <person name="Hesse C."/>
            <person name="Hori C."/>
            <person name="Igarashi K."/>
            <person name="Jurgens J.A."/>
            <person name="Kallen N."/>
            <person name="Kersten P."/>
            <person name="Kohler A."/>
            <person name="Kuees U."/>
            <person name="Kumar T.K.A."/>
            <person name="Kuo A."/>
            <person name="LaButti K."/>
            <person name="Larrondo L.F."/>
            <person name="Lindquist E."/>
            <person name="Ling A."/>
            <person name="Lombard V."/>
            <person name="Lucas S."/>
            <person name="Lundell T."/>
            <person name="Martin R."/>
            <person name="McLaughlin D.J."/>
            <person name="Morgenstern I."/>
            <person name="Morin E."/>
            <person name="Murat C."/>
            <person name="Nagy L.G."/>
            <person name="Nolan M."/>
            <person name="Ohm R.A."/>
            <person name="Patyshakuliyeva A."/>
            <person name="Rokas A."/>
            <person name="Ruiz-Duenas F.J."/>
            <person name="Sabat G."/>
            <person name="Salamov A."/>
            <person name="Samejima M."/>
            <person name="Schmutz J."/>
            <person name="Slot J.C."/>
            <person name="St John F."/>
            <person name="Stenlid J."/>
            <person name="Sun H."/>
            <person name="Sun S."/>
            <person name="Syed K."/>
            <person name="Tsang A."/>
            <person name="Wiebenga A."/>
            <person name="Young D."/>
            <person name="Pisabarro A."/>
            <person name="Eastwood D.C."/>
            <person name="Martin F."/>
            <person name="Cullen D."/>
            <person name="Grigoriev I.V."/>
            <person name="Hibbett D.S."/>
        </authorList>
    </citation>
    <scope>NUCLEOTIDE SEQUENCE [LARGE SCALE GENOMIC DNA]</scope>
    <source>
        <strain evidence="4">RWD-64-598 SS2</strain>
    </source>
</reference>
<feature type="region of interest" description="Disordered" evidence="2">
    <location>
        <begin position="1"/>
        <end position="32"/>
    </location>
</feature>
<sequence>MDNIQLPQGLSQQQGGQNNGEEESKRRAEDEMRRDMMATVLDPAARERLSRIALVSPERSRQVETIIARMAQSGQLRGRVSEEQLIELLDQMENSQSQAAAKKTTIVYQRRRDFDDDDDF</sequence>
<dbReference type="Pfam" id="PF01984">
    <property type="entry name" value="dsDNA_bind"/>
    <property type="match status" value="1"/>
</dbReference>
<evidence type="ECO:0000313" key="4">
    <source>
        <dbReference type="Proteomes" id="UP000053558"/>
    </source>
</evidence>
<dbReference type="RefSeq" id="XP_007764938.1">
    <property type="nucleotide sequence ID" value="XM_007766748.1"/>
</dbReference>
<dbReference type="GO" id="GO:0005829">
    <property type="term" value="C:cytosol"/>
    <property type="evidence" value="ECO:0007669"/>
    <property type="project" value="TreeGrafter"/>
</dbReference>
<dbReference type="PIRSF" id="PIRSF015730">
    <property type="entry name" value="TFAR19"/>
    <property type="match status" value="1"/>
</dbReference>
<evidence type="ECO:0008006" key="5">
    <source>
        <dbReference type="Google" id="ProtNLM"/>
    </source>
</evidence>
<keyword evidence="4" id="KW-1185">Reference proteome</keyword>
<dbReference type="EMBL" id="JH711574">
    <property type="protein sequence ID" value="EIW85456.1"/>
    <property type="molecule type" value="Genomic_DNA"/>
</dbReference>
<dbReference type="GO" id="GO:0003677">
    <property type="term" value="F:DNA binding"/>
    <property type="evidence" value="ECO:0007669"/>
    <property type="project" value="InterPro"/>
</dbReference>
<evidence type="ECO:0000256" key="2">
    <source>
        <dbReference type="SAM" id="MobiDB-lite"/>
    </source>
</evidence>
<name>A0A5M3N2C1_CONPW</name>
<evidence type="ECO:0000313" key="3">
    <source>
        <dbReference type="EMBL" id="EIW85456.1"/>
    </source>
</evidence>
<organism evidence="3 4">
    <name type="scientific">Coniophora puteana (strain RWD-64-598)</name>
    <name type="common">Brown rot fungus</name>
    <dbReference type="NCBI Taxonomy" id="741705"/>
    <lineage>
        <taxon>Eukaryota</taxon>
        <taxon>Fungi</taxon>
        <taxon>Dikarya</taxon>
        <taxon>Basidiomycota</taxon>
        <taxon>Agaricomycotina</taxon>
        <taxon>Agaricomycetes</taxon>
        <taxon>Agaricomycetidae</taxon>
        <taxon>Boletales</taxon>
        <taxon>Coniophorineae</taxon>
        <taxon>Coniophoraceae</taxon>
        <taxon>Coniophora</taxon>
    </lineage>
</organism>
<proteinExistence type="inferred from homology"/>
<gene>
    <name evidence="3" type="ORF">CONPUDRAFT_135200</name>
</gene>
<dbReference type="Proteomes" id="UP000053558">
    <property type="component" value="Unassembled WGS sequence"/>
</dbReference>
<dbReference type="PANTHER" id="PTHR10840:SF0">
    <property type="entry name" value="PROGRAMMED CELL DEATH PROTEIN 5"/>
    <property type="match status" value="1"/>
</dbReference>
<dbReference type="InterPro" id="IPR036883">
    <property type="entry name" value="PDCD5-like_sf"/>
</dbReference>
<dbReference type="KEGG" id="cput:CONPUDRAFT_135200"/>
<accession>A0A5M3N2C1</accession>
<feature type="compositionally biased region" description="Low complexity" evidence="2">
    <location>
        <begin position="1"/>
        <end position="16"/>
    </location>
</feature>
<protein>
    <recommendedName>
        <fullName evidence="5">DNA-binding TFAR19-related protein</fullName>
    </recommendedName>
</protein>
<dbReference type="GeneID" id="19200724"/>
<dbReference type="GO" id="GO:0005634">
    <property type="term" value="C:nucleus"/>
    <property type="evidence" value="ECO:0007669"/>
    <property type="project" value="TreeGrafter"/>
</dbReference>
<comment type="caution">
    <text evidence="3">The sequence shown here is derived from an EMBL/GenBank/DDBJ whole genome shotgun (WGS) entry which is preliminary data.</text>
</comment>
<dbReference type="AlphaFoldDB" id="A0A5M3N2C1"/>
<dbReference type="InterPro" id="IPR002836">
    <property type="entry name" value="PDCD5-like"/>
</dbReference>
<evidence type="ECO:0000256" key="1">
    <source>
        <dbReference type="ARBA" id="ARBA00010490"/>
    </source>
</evidence>
<dbReference type="PANTHER" id="PTHR10840">
    <property type="entry name" value="PROGRAMMED CELL DEATH PROTEIN 5"/>
    <property type="match status" value="1"/>
</dbReference>
<dbReference type="OMA" id="MQYEMQK"/>
<comment type="similarity">
    <text evidence="1">Belongs to the PDCD5 family.</text>
</comment>
<dbReference type="OrthoDB" id="10252486at2759"/>
<feature type="compositionally biased region" description="Basic and acidic residues" evidence="2">
    <location>
        <begin position="22"/>
        <end position="32"/>
    </location>
</feature>
<dbReference type="Gene3D" id="1.10.8.140">
    <property type="entry name" value="PDCD5-like"/>
    <property type="match status" value="1"/>
</dbReference>